<sequence>MKDDIKTTEILSTKSQQIFLCFPISVDVLLQNNWKLCFSFFYKDGSVKVVLKCDSITYSSVCLTKFEMSTI</sequence>
<dbReference type="EMBL" id="KZ305028">
    <property type="protein sequence ID" value="PIA51222.1"/>
    <property type="molecule type" value="Genomic_DNA"/>
</dbReference>
<dbReference type="InParanoid" id="A0A2G5E624"/>
<protein>
    <submittedName>
        <fullName evidence="1">Uncharacterized protein</fullName>
    </submittedName>
</protein>
<keyword evidence="2" id="KW-1185">Reference proteome</keyword>
<accession>A0A2G5E624</accession>
<gene>
    <name evidence="1" type="ORF">AQUCO_01100215v1</name>
</gene>
<evidence type="ECO:0000313" key="1">
    <source>
        <dbReference type="EMBL" id="PIA51222.1"/>
    </source>
</evidence>
<name>A0A2G5E624_AQUCA</name>
<evidence type="ECO:0000313" key="2">
    <source>
        <dbReference type="Proteomes" id="UP000230069"/>
    </source>
</evidence>
<organism evidence="1 2">
    <name type="scientific">Aquilegia coerulea</name>
    <name type="common">Rocky mountain columbine</name>
    <dbReference type="NCBI Taxonomy" id="218851"/>
    <lineage>
        <taxon>Eukaryota</taxon>
        <taxon>Viridiplantae</taxon>
        <taxon>Streptophyta</taxon>
        <taxon>Embryophyta</taxon>
        <taxon>Tracheophyta</taxon>
        <taxon>Spermatophyta</taxon>
        <taxon>Magnoliopsida</taxon>
        <taxon>Ranunculales</taxon>
        <taxon>Ranunculaceae</taxon>
        <taxon>Thalictroideae</taxon>
        <taxon>Aquilegia</taxon>
    </lineage>
</organism>
<reference evidence="1 2" key="1">
    <citation type="submission" date="2017-09" db="EMBL/GenBank/DDBJ databases">
        <title>WGS assembly of Aquilegia coerulea Goldsmith.</title>
        <authorList>
            <person name="Hodges S."/>
            <person name="Kramer E."/>
            <person name="Nordborg M."/>
            <person name="Tomkins J."/>
            <person name="Borevitz J."/>
            <person name="Derieg N."/>
            <person name="Yan J."/>
            <person name="Mihaltcheva S."/>
            <person name="Hayes R.D."/>
            <person name="Rokhsar D."/>
        </authorList>
    </citation>
    <scope>NUCLEOTIDE SEQUENCE [LARGE SCALE GENOMIC DNA]</scope>
    <source>
        <strain evidence="2">cv. Goldsmith</strain>
    </source>
</reference>
<dbReference type="AlphaFoldDB" id="A0A2G5E624"/>
<proteinExistence type="predicted"/>
<dbReference type="Proteomes" id="UP000230069">
    <property type="component" value="Unassembled WGS sequence"/>
</dbReference>